<evidence type="ECO:0000256" key="1">
    <source>
        <dbReference type="SAM" id="Phobius"/>
    </source>
</evidence>
<keyword evidence="1" id="KW-0472">Membrane</keyword>
<evidence type="ECO:0000313" key="3">
    <source>
        <dbReference type="EMBL" id="CAB5063316.1"/>
    </source>
</evidence>
<proteinExistence type="predicted"/>
<name>A0A6J6MT47_9ZZZZ</name>
<reference evidence="2" key="1">
    <citation type="submission" date="2020-05" db="EMBL/GenBank/DDBJ databases">
        <authorList>
            <person name="Chiriac C."/>
            <person name="Salcher M."/>
            <person name="Ghai R."/>
            <person name="Kavagutti S V."/>
        </authorList>
    </citation>
    <scope>NUCLEOTIDE SEQUENCE</scope>
</reference>
<dbReference type="EMBL" id="CAFBQT010000052">
    <property type="protein sequence ID" value="CAB5063316.1"/>
    <property type="molecule type" value="Genomic_DNA"/>
</dbReference>
<dbReference type="NCBIfam" id="NF040672">
    <property type="entry name" value="SCO2322_fam"/>
    <property type="match status" value="1"/>
</dbReference>
<keyword evidence="1" id="KW-1133">Transmembrane helix</keyword>
<accession>A0A6J6MT47</accession>
<sequence>MLLKKKSIAIISVLTILTLSLTLPQSANADKGYRYWGYFQASAGASTWTAAMTGPTTTLKDGDVEGWTFTASSNDIPATEPMAAPDFASLCDGTSEVAGKIRVGIVVDFGTADIAPSGENPKEVITDCALVPAKSNGLAVLESVAKVRADKSGLICGIGGYPATECGVEIDMPNTDEEPLTATGSNVEENEGNASEEISGAFDWSEILAIVLAIALAFSIFVIIRKRKK</sequence>
<evidence type="ECO:0000313" key="2">
    <source>
        <dbReference type="EMBL" id="CAB4676799.1"/>
    </source>
</evidence>
<gene>
    <name evidence="2" type="ORF">UFOPK2312_00910</name>
    <name evidence="3" type="ORF">UFOPK4355_00539</name>
</gene>
<feature type="transmembrane region" description="Helical" evidence="1">
    <location>
        <begin position="204"/>
        <end position="224"/>
    </location>
</feature>
<keyword evidence="1" id="KW-0812">Transmembrane</keyword>
<dbReference type="AlphaFoldDB" id="A0A6J6MT47"/>
<protein>
    <submittedName>
        <fullName evidence="2">Unannotated protein</fullName>
    </submittedName>
</protein>
<organism evidence="2">
    <name type="scientific">freshwater metagenome</name>
    <dbReference type="NCBI Taxonomy" id="449393"/>
    <lineage>
        <taxon>unclassified sequences</taxon>
        <taxon>metagenomes</taxon>
        <taxon>ecological metagenomes</taxon>
    </lineage>
</organism>
<dbReference type="InterPro" id="IPR047703">
    <property type="entry name" value="SCO2322-like"/>
</dbReference>
<dbReference type="EMBL" id="CAEZWY010000124">
    <property type="protein sequence ID" value="CAB4676799.1"/>
    <property type="molecule type" value="Genomic_DNA"/>
</dbReference>